<dbReference type="Proteomes" id="UP001498476">
    <property type="component" value="Unassembled WGS sequence"/>
</dbReference>
<proteinExistence type="predicted"/>
<protein>
    <submittedName>
        <fullName evidence="1">Uncharacterized protein</fullName>
    </submittedName>
</protein>
<sequence length="77" mass="8573">MATCTVRFDFFCGETKTLTYGHKIPSSLITNPTITGKDARYNELFRKTAEPIVKKHEGLVKCAAGQKELSDVDHAEL</sequence>
<reference evidence="1 2" key="1">
    <citation type="journal article" date="2025" name="Microbiol. Resour. Announc.">
        <title>Draft genome sequences for Neonectria magnoliae and Neonectria punicea, canker pathogens of Liriodendron tulipifera and Acer saccharum in West Virginia.</title>
        <authorList>
            <person name="Petronek H.M."/>
            <person name="Kasson M.T."/>
            <person name="Metheny A.M."/>
            <person name="Stauder C.M."/>
            <person name="Lovett B."/>
            <person name="Lynch S.C."/>
            <person name="Garnas J.R."/>
            <person name="Kasson L.R."/>
            <person name="Stajich J.E."/>
        </authorList>
    </citation>
    <scope>NUCLEOTIDE SEQUENCE [LARGE SCALE GENOMIC DNA]</scope>
    <source>
        <strain evidence="1 2">NRRL 64653</strain>
    </source>
</reference>
<evidence type="ECO:0000313" key="2">
    <source>
        <dbReference type="Proteomes" id="UP001498476"/>
    </source>
</evidence>
<accession>A0ABR1GTU3</accession>
<organism evidence="1 2">
    <name type="scientific">Neonectria punicea</name>
    <dbReference type="NCBI Taxonomy" id="979145"/>
    <lineage>
        <taxon>Eukaryota</taxon>
        <taxon>Fungi</taxon>
        <taxon>Dikarya</taxon>
        <taxon>Ascomycota</taxon>
        <taxon>Pezizomycotina</taxon>
        <taxon>Sordariomycetes</taxon>
        <taxon>Hypocreomycetidae</taxon>
        <taxon>Hypocreales</taxon>
        <taxon>Nectriaceae</taxon>
        <taxon>Neonectria</taxon>
    </lineage>
</organism>
<gene>
    <name evidence="1" type="ORF">QQX98_009047</name>
</gene>
<name>A0ABR1GTU3_9HYPO</name>
<evidence type="ECO:0000313" key="1">
    <source>
        <dbReference type="EMBL" id="KAK7408803.1"/>
    </source>
</evidence>
<comment type="caution">
    <text evidence="1">The sequence shown here is derived from an EMBL/GenBank/DDBJ whole genome shotgun (WGS) entry which is preliminary data.</text>
</comment>
<keyword evidence="2" id="KW-1185">Reference proteome</keyword>
<dbReference type="EMBL" id="JAZAVJ010000173">
    <property type="protein sequence ID" value="KAK7408803.1"/>
    <property type="molecule type" value="Genomic_DNA"/>
</dbReference>